<evidence type="ECO:0000313" key="4">
    <source>
        <dbReference type="EMBL" id="AII09263.1"/>
    </source>
</evidence>
<reference evidence="4 5" key="1">
    <citation type="submission" date="2014-07" db="EMBL/GenBank/DDBJ databases">
        <title>Genome Sequence of Rhodococcus opacus Strain R7, a Biodegrader of Mono- and Polycyclic Aromatic Hydrocarbons.</title>
        <authorList>
            <person name="Di Gennaro P."/>
            <person name="Zampolli J."/>
            <person name="Presti I."/>
            <person name="Cappelletti M."/>
            <person name="D'Ursi P."/>
            <person name="Orro A."/>
            <person name="Mezzelani A."/>
            <person name="Milanesi L."/>
        </authorList>
    </citation>
    <scope>NUCLEOTIDE SEQUENCE [LARGE SCALE GENOMIC DNA]</scope>
    <source>
        <strain evidence="4 5">R7</strain>
    </source>
</reference>
<dbReference type="Proteomes" id="UP000028488">
    <property type="component" value="Chromosome"/>
</dbReference>
<dbReference type="AlphaFoldDB" id="A0A076EV86"/>
<evidence type="ECO:0000256" key="2">
    <source>
        <dbReference type="ARBA" id="ARBA00023136"/>
    </source>
</evidence>
<feature type="transmembrane region" description="Helical" evidence="3">
    <location>
        <begin position="12"/>
        <end position="34"/>
    </location>
</feature>
<dbReference type="PANTHER" id="PTHR37042:SF4">
    <property type="entry name" value="OUTER MEMBRANE PROTEIN RV1973"/>
    <property type="match status" value="1"/>
</dbReference>
<gene>
    <name evidence="4" type="ORF">EP51_33350</name>
</gene>
<proteinExistence type="predicted"/>
<evidence type="ECO:0000256" key="1">
    <source>
        <dbReference type="ARBA" id="ARBA00004370"/>
    </source>
</evidence>
<organism evidence="4 5">
    <name type="scientific">Rhodococcus opacus</name>
    <name type="common">Nocardia opaca</name>
    <dbReference type="NCBI Taxonomy" id="37919"/>
    <lineage>
        <taxon>Bacteria</taxon>
        <taxon>Bacillati</taxon>
        <taxon>Actinomycetota</taxon>
        <taxon>Actinomycetes</taxon>
        <taxon>Mycobacteriales</taxon>
        <taxon>Nocardiaceae</taxon>
        <taxon>Rhodococcus</taxon>
    </lineage>
</organism>
<accession>A0A076EV86</accession>
<keyword evidence="2 3" id="KW-0472">Membrane</keyword>
<keyword evidence="3" id="KW-1133">Transmembrane helix</keyword>
<dbReference type="RefSeq" id="WP_128641604.1">
    <property type="nucleotide sequence ID" value="NZ_CP008947.1"/>
</dbReference>
<sequence length="171" mass="17814">MSTDASPKSRRLLLILGALTVVAAVLAGVLYVTLYRPDQRVDDTVRATVTDTASQGAIALLSYTPDTVESDVGAAKERLTGEFLDYYTQFTTDVVVPAAKESQVATQATVAASGPVEVAADTATVLLFVNQTTTSAAKPEPAVTATSITVELTKSGDNWLISGFDPVQSSG</sequence>
<dbReference type="PANTHER" id="PTHR37042">
    <property type="entry name" value="OUTER MEMBRANE PROTEIN RV1973"/>
    <property type="match status" value="1"/>
</dbReference>
<dbReference type="GO" id="GO:0016020">
    <property type="term" value="C:membrane"/>
    <property type="evidence" value="ECO:0007669"/>
    <property type="project" value="UniProtKB-SubCell"/>
</dbReference>
<evidence type="ECO:0000256" key="3">
    <source>
        <dbReference type="SAM" id="Phobius"/>
    </source>
</evidence>
<evidence type="ECO:0000313" key="5">
    <source>
        <dbReference type="Proteomes" id="UP000028488"/>
    </source>
</evidence>
<dbReference type="eggNOG" id="COG0443">
    <property type="taxonomic scope" value="Bacteria"/>
</dbReference>
<comment type="subcellular location">
    <subcellularLocation>
        <location evidence="1">Membrane</location>
    </subcellularLocation>
</comment>
<dbReference type="EMBL" id="CP008947">
    <property type="protein sequence ID" value="AII09263.1"/>
    <property type="molecule type" value="Genomic_DNA"/>
</dbReference>
<protein>
    <submittedName>
        <fullName evidence="4">Twin-arginine translocation pathway signal</fullName>
    </submittedName>
</protein>
<keyword evidence="3" id="KW-0812">Transmembrane</keyword>
<name>A0A076EV86_RHOOP</name>